<organism evidence="1 2">
    <name type="scientific">Phyllostomus discolor</name>
    <name type="common">pale spear-nosed bat</name>
    <dbReference type="NCBI Taxonomy" id="89673"/>
    <lineage>
        <taxon>Eukaryota</taxon>
        <taxon>Metazoa</taxon>
        <taxon>Chordata</taxon>
        <taxon>Craniata</taxon>
        <taxon>Vertebrata</taxon>
        <taxon>Euteleostomi</taxon>
        <taxon>Mammalia</taxon>
        <taxon>Eutheria</taxon>
        <taxon>Laurasiatheria</taxon>
        <taxon>Chiroptera</taxon>
        <taxon>Yangochiroptera</taxon>
        <taxon>Phyllostomidae</taxon>
        <taxon>Phyllostominae</taxon>
        <taxon>Phyllostomus</taxon>
    </lineage>
</organism>
<dbReference type="AlphaFoldDB" id="A0A834DFN5"/>
<gene>
    <name evidence="1" type="ORF">HJG60_009023</name>
</gene>
<reference evidence="1 2" key="1">
    <citation type="journal article" date="2020" name="Nature">
        <title>Six reference-quality genomes reveal evolution of bat adaptations.</title>
        <authorList>
            <person name="Jebb D."/>
            <person name="Huang Z."/>
            <person name="Pippel M."/>
            <person name="Hughes G.M."/>
            <person name="Lavrichenko K."/>
            <person name="Devanna P."/>
            <person name="Winkler S."/>
            <person name="Jermiin L.S."/>
            <person name="Skirmuntt E.C."/>
            <person name="Katzourakis A."/>
            <person name="Burkitt-Gray L."/>
            <person name="Ray D.A."/>
            <person name="Sullivan K.A.M."/>
            <person name="Roscito J.G."/>
            <person name="Kirilenko B.M."/>
            <person name="Davalos L.M."/>
            <person name="Corthals A.P."/>
            <person name="Power M.L."/>
            <person name="Jones G."/>
            <person name="Ransome R.D."/>
            <person name="Dechmann D.K.N."/>
            <person name="Locatelli A.G."/>
            <person name="Puechmaille S.J."/>
            <person name="Fedrigo O."/>
            <person name="Jarvis E.D."/>
            <person name="Hiller M."/>
            <person name="Vernes S.C."/>
            <person name="Myers E.W."/>
            <person name="Teeling E.C."/>
        </authorList>
    </citation>
    <scope>NUCLEOTIDE SEQUENCE [LARGE SCALE GENOMIC DNA]</scope>
    <source>
        <strain evidence="1">Bat1K_MPI-CBG_1</strain>
    </source>
</reference>
<evidence type="ECO:0000313" key="1">
    <source>
        <dbReference type="EMBL" id="KAF6078101.1"/>
    </source>
</evidence>
<dbReference type="Proteomes" id="UP000664940">
    <property type="component" value="Unassembled WGS sequence"/>
</dbReference>
<protein>
    <submittedName>
        <fullName evidence="1">Uncharacterized protein</fullName>
    </submittedName>
</protein>
<proteinExistence type="predicted"/>
<comment type="caution">
    <text evidence="1">The sequence shown here is derived from an EMBL/GenBank/DDBJ whole genome shotgun (WGS) entry which is preliminary data.</text>
</comment>
<name>A0A834DFN5_9CHIR</name>
<dbReference type="EMBL" id="JABVXQ010000014">
    <property type="protein sequence ID" value="KAF6078101.1"/>
    <property type="molecule type" value="Genomic_DNA"/>
</dbReference>
<sequence>MGKPEVREHLIVLFPSLSTLVLDFSPPPCLLPFSGVTPRDLEIWCLDPIPQGPGVLASPLYGCVSPSASKTEKPGLQPPPPSGTHLFLPAPLLQITNRAKSRYTRGYSCWRLVSLREAPPLESADGGRRG</sequence>
<evidence type="ECO:0000313" key="2">
    <source>
        <dbReference type="Proteomes" id="UP000664940"/>
    </source>
</evidence>
<accession>A0A834DFN5</accession>